<dbReference type="SUPFAM" id="SSF69572">
    <property type="entry name" value="Activating enzymes of the ubiquitin-like proteins"/>
    <property type="match status" value="1"/>
</dbReference>
<comment type="similarity">
    <text evidence="1">Belongs to the HesA/MoeB/ThiF family.</text>
</comment>
<dbReference type="Gene3D" id="3.40.50.720">
    <property type="entry name" value="NAD(P)-binding Rossmann-like Domain"/>
    <property type="match status" value="1"/>
</dbReference>
<dbReference type="OrthoDB" id="9804286at2"/>
<gene>
    <name evidence="3" type="primary">thiF-1</name>
    <name evidence="3" type="ORF">BBEV_1265</name>
</gene>
<dbReference type="GO" id="GO:0008146">
    <property type="term" value="F:sulfotransferase activity"/>
    <property type="evidence" value="ECO:0007669"/>
    <property type="project" value="TreeGrafter"/>
</dbReference>
<dbReference type="GO" id="GO:0005829">
    <property type="term" value="C:cytosol"/>
    <property type="evidence" value="ECO:0007669"/>
    <property type="project" value="TreeGrafter"/>
</dbReference>
<keyword evidence="4" id="KW-1185">Reference proteome</keyword>
<dbReference type="PATRIC" id="fig|632773.3.peg.1338"/>
<dbReference type="InterPro" id="IPR000594">
    <property type="entry name" value="ThiF_NAD_FAD-bd"/>
</dbReference>
<organism evidence="3 4">
    <name type="scientific">Salisediminibacterium beveridgei</name>
    <dbReference type="NCBI Taxonomy" id="632773"/>
    <lineage>
        <taxon>Bacteria</taxon>
        <taxon>Bacillati</taxon>
        <taxon>Bacillota</taxon>
        <taxon>Bacilli</taxon>
        <taxon>Bacillales</taxon>
        <taxon>Bacillaceae</taxon>
        <taxon>Salisediminibacterium</taxon>
    </lineage>
</organism>
<dbReference type="GO" id="GO:0004792">
    <property type="term" value="F:thiosulfate-cyanide sulfurtransferase activity"/>
    <property type="evidence" value="ECO:0007669"/>
    <property type="project" value="TreeGrafter"/>
</dbReference>
<proteinExistence type="inferred from homology"/>
<dbReference type="InterPro" id="IPR045886">
    <property type="entry name" value="ThiF/MoeB/HesA"/>
</dbReference>
<dbReference type="GO" id="GO:0008641">
    <property type="term" value="F:ubiquitin-like modifier activating enzyme activity"/>
    <property type="evidence" value="ECO:0007669"/>
    <property type="project" value="InterPro"/>
</dbReference>
<evidence type="ECO:0000313" key="4">
    <source>
        <dbReference type="Proteomes" id="UP000094463"/>
    </source>
</evidence>
<reference evidence="3 4" key="1">
    <citation type="submission" date="2015-08" db="EMBL/GenBank/DDBJ databases">
        <title>The complete genome sequence of Bacillus beveridgei MLTeJB.</title>
        <authorList>
            <person name="Hanson T.E."/>
            <person name="Mesa C."/>
            <person name="Basesman S.M."/>
            <person name="Oremland R.S."/>
        </authorList>
    </citation>
    <scope>NUCLEOTIDE SEQUENCE [LARGE SCALE GENOMIC DNA]</scope>
    <source>
        <strain evidence="3 4">MLTeJB</strain>
    </source>
</reference>
<dbReference type="AlphaFoldDB" id="A0A1D7QUD3"/>
<dbReference type="KEGG" id="bbev:BBEV_1265"/>
<name>A0A1D7QUD3_9BACI</name>
<dbReference type="RefSeq" id="WP_069364698.1">
    <property type="nucleotide sequence ID" value="NZ_CP012502.1"/>
</dbReference>
<dbReference type="EMBL" id="CP012502">
    <property type="protein sequence ID" value="AOM82630.1"/>
    <property type="molecule type" value="Genomic_DNA"/>
</dbReference>
<dbReference type="GO" id="GO:0016779">
    <property type="term" value="F:nucleotidyltransferase activity"/>
    <property type="evidence" value="ECO:0007669"/>
    <property type="project" value="TreeGrafter"/>
</dbReference>
<dbReference type="PANTHER" id="PTHR10953:SF102">
    <property type="entry name" value="ADENYLYLTRANSFERASE AND SULFURTRANSFERASE MOCS3"/>
    <property type="match status" value="1"/>
</dbReference>
<sequence>MTNEWERYSRQMLFNPIGAEGQKMLSESKVLIVGMGALGTVASNHLARSGVGHIVFCDRDYVEASNLQRQSLFDEQDALDMLPKAVAAEKKLKSINSSIVVEGIVTDVTAENIHGLMHGVDIVMDGTDNFSTRYLLNDVAFQYGVPFIYGGAVSSRGMGAMFIPGETPCLRCLFPTYDASGQTCDTIGVLSMVVDAVASQEALMAIKYLTGNKDQIERSLYTIDMWRNDHFSMGFGKAVPACPTCGTKEFPSLKASEGDRITTLCGRETVQILHSGRLDLNHWASVLKPVVQEVKETPFLVKAILKEGETLVLFPDGRTLVQGTEDVMRAKSLFTKYVGS</sequence>
<dbReference type="STRING" id="632773.BBEV_1265"/>
<protein>
    <submittedName>
        <fullName evidence="3">Thiamin biosynthesis protein thiF</fullName>
    </submittedName>
</protein>
<dbReference type="Proteomes" id="UP000094463">
    <property type="component" value="Chromosome"/>
</dbReference>
<feature type="domain" description="THIF-type NAD/FAD binding fold" evidence="2">
    <location>
        <begin position="8"/>
        <end position="242"/>
    </location>
</feature>
<accession>A0A1D7QUD3</accession>
<evidence type="ECO:0000313" key="3">
    <source>
        <dbReference type="EMBL" id="AOM82630.1"/>
    </source>
</evidence>
<dbReference type="Pfam" id="PF00899">
    <property type="entry name" value="ThiF"/>
    <property type="match status" value="1"/>
</dbReference>
<dbReference type="FunFam" id="3.40.50.720:FF:000080">
    <property type="entry name" value="Thiazole biosynthesis adenylyltransferase ThiF"/>
    <property type="match status" value="1"/>
</dbReference>
<dbReference type="CDD" id="cd00757">
    <property type="entry name" value="ThiF_MoeB_HesA_family"/>
    <property type="match status" value="1"/>
</dbReference>
<dbReference type="PANTHER" id="PTHR10953">
    <property type="entry name" value="UBIQUITIN-ACTIVATING ENZYME E1"/>
    <property type="match status" value="1"/>
</dbReference>
<evidence type="ECO:0000259" key="2">
    <source>
        <dbReference type="Pfam" id="PF00899"/>
    </source>
</evidence>
<evidence type="ECO:0000256" key="1">
    <source>
        <dbReference type="ARBA" id="ARBA00009919"/>
    </source>
</evidence>
<dbReference type="InterPro" id="IPR035985">
    <property type="entry name" value="Ubiquitin-activating_enz"/>
</dbReference>